<evidence type="ECO:0000313" key="5">
    <source>
        <dbReference type="Proteomes" id="UP000019109"/>
    </source>
</evidence>
<keyword evidence="5" id="KW-1185">Reference proteome</keyword>
<dbReference type="InterPro" id="IPR043129">
    <property type="entry name" value="ATPase_NBD"/>
</dbReference>
<evidence type="ECO:0000313" key="4">
    <source>
        <dbReference type="EMBL" id="GAE88405.1"/>
    </source>
</evidence>
<comment type="caution">
    <text evidence="4">The sequence shown here is derived from an EMBL/GenBank/DDBJ whole genome shotgun (WGS) entry which is preliminary data.</text>
</comment>
<gene>
    <name evidence="4" type="ORF">JCM21531_1847</name>
</gene>
<dbReference type="SUPFAM" id="SSF53067">
    <property type="entry name" value="Actin-like ATPase domain"/>
    <property type="match status" value="1"/>
</dbReference>
<dbReference type="GO" id="GO:0051604">
    <property type="term" value="P:protein maturation"/>
    <property type="evidence" value="ECO:0007669"/>
    <property type="project" value="TreeGrafter"/>
</dbReference>
<evidence type="ECO:0000259" key="2">
    <source>
        <dbReference type="Pfam" id="PF17788"/>
    </source>
</evidence>
<dbReference type="Proteomes" id="UP000019109">
    <property type="component" value="Unassembled WGS sequence"/>
</dbReference>
<feature type="domain" description="Carbamoyltransferase Kae1-like" evidence="3">
    <location>
        <begin position="81"/>
        <end position="320"/>
    </location>
</feature>
<dbReference type="Pfam" id="PF22521">
    <property type="entry name" value="HypF_C_2"/>
    <property type="match status" value="1"/>
</dbReference>
<dbReference type="InterPro" id="IPR041440">
    <property type="entry name" value="HypF_C"/>
</dbReference>
<dbReference type="RefSeq" id="WP_243467333.1">
    <property type="nucleotide sequence ID" value="NZ_BAVR01000018.1"/>
</dbReference>
<dbReference type="Gene3D" id="1.10.357.160">
    <property type="match status" value="1"/>
</dbReference>
<dbReference type="Gene3D" id="3.30.420.360">
    <property type="match status" value="1"/>
</dbReference>
<evidence type="ECO:0000259" key="3">
    <source>
        <dbReference type="Pfam" id="PF22521"/>
    </source>
</evidence>
<dbReference type="AlphaFoldDB" id="W4V4R1"/>
<proteinExistence type="inferred from homology"/>
<comment type="similarity">
    <text evidence="1">Belongs to the carbamoyltransferase HypF family.</text>
</comment>
<dbReference type="STRING" id="1294263.JCM21531_1847"/>
<dbReference type="EMBL" id="BAVR01000018">
    <property type="protein sequence ID" value="GAE88405.1"/>
    <property type="molecule type" value="Genomic_DNA"/>
</dbReference>
<evidence type="ECO:0000256" key="1">
    <source>
        <dbReference type="ARBA" id="ARBA00008097"/>
    </source>
</evidence>
<dbReference type="InterPro" id="IPR055128">
    <property type="entry name" value="HypF_C_2"/>
</dbReference>
<accession>W4V4R1</accession>
<organism evidence="4 5">
    <name type="scientific">Acetivibrio straminisolvens JCM 21531</name>
    <dbReference type="NCBI Taxonomy" id="1294263"/>
    <lineage>
        <taxon>Bacteria</taxon>
        <taxon>Bacillati</taxon>
        <taxon>Bacillota</taxon>
        <taxon>Clostridia</taxon>
        <taxon>Eubacteriales</taxon>
        <taxon>Oscillospiraceae</taxon>
        <taxon>Acetivibrio</taxon>
    </lineage>
</organism>
<name>W4V4R1_9FIRM</name>
<protein>
    <submittedName>
        <fullName evidence="4">[NiFe] hydrogenase metallocenter assembly protein HypF</fullName>
    </submittedName>
</protein>
<dbReference type="GO" id="GO:0016743">
    <property type="term" value="F:carboxyl- or carbamoyltransferase activity"/>
    <property type="evidence" value="ECO:0007669"/>
    <property type="project" value="TreeGrafter"/>
</dbReference>
<sequence length="327" mass="36289">MSQYFGDLEERTVLERYKASVKDLCHMLKITPDIAVCDMHPNYHSSKFAESLGIPLIYVQHHHAHIASVMAEHHLDGQVIGVAFDGTGYGTDGQIWGGEFLVCEGAEFKRAAHLRYTPILGGDASMRDAAKTAVCFLLSSNLDKYIKDERKDIIKAALKNNINTVLTSSMGRLFDAVSSLLGIRHENSYEGECAAMLEKEAVLALRKGTEPKNMAFEIKQKSDLIEIDPKPVFESLCHHRYSAGIGSLALGFHYAVADMILEVCEIIRKEQNINTVALSGGVFQNTVLMERALKILRDKHFKVYYNVSVPPNDGSIGLGQTFIGLER</sequence>
<dbReference type="PANTHER" id="PTHR42959:SF1">
    <property type="entry name" value="CARBAMOYLTRANSFERASE HYPF"/>
    <property type="match status" value="1"/>
</dbReference>
<dbReference type="InterPro" id="IPR051060">
    <property type="entry name" value="Carbamoyltrans_HypF-like"/>
</dbReference>
<dbReference type="Pfam" id="PF17788">
    <property type="entry name" value="HypF_C"/>
    <property type="match status" value="1"/>
</dbReference>
<dbReference type="PANTHER" id="PTHR42959">
    <property type="entry name" value="CARBAMOYLTRANSFERASE"/>
    <property type="match status" value="1"/>
</dbReference>
<reference evidence="4" key="1">
    <citation type="journal article" date="2014" name="Genome Announc.">
        <title>Draft Genome Sequence of Clostridium straminisolvens Strain JCM 21531T, Isolated from a Cellulose-Degrading Bacterial Community.</title>
        <authorList>
            <person name="Yuki M."/>
            <person name="Oshima K."/>
            <person name="Suda W."/>
            <person name="Sakamoto M."/>
            <person name="Kitamura K."/>
            <person name="Iida T."/>
            <person name="Hattori M."/>
            <person name="Ohkuma M."/>
        </authorList>
    </citation>
    <scope>NUCLEOTIDE SEQUENCE [LARGE SCALE GENOMIC DNA]</scope>
    <source>
        <strain evidence="4">JCM 21531</strain>
    </source>
</reference>
<dbReference type="GO" id="GO:0008270">
    <property type="term" value="F:zinc ion binding"/>
    <property type="evidence" value="ECO:0007669"/>
    <property type="project" value="TreeGrafter"/>
</dbReference>
<dbReference type="Gene3D" id="3.30.420.560">
    <property type="match status" value="1"/>
</dbReference>
<feature type="domain" description="HypF Kae1-like" evidence="2">
    <location>
        <begin position="1"/>
        <end position="72"/>
    </location>
</feature>